<name>A0ABT1JG64_ACTCY</name>
<dbReference type="EMBL" id="AUBJ02000001">
    <property type="protein sequence ID" value="MCP2331478.1"/>
    <property type="molecule type" value="Genomic_DNA"/>
</dbReference>
<dbReference type="Proteomes" id="UP000791080">
    <property type="component" value="Unassembled WGS sequence"/>
</dbReference>
<dbReference type="SUPFAM" id="SSF56112">
    <property type="entry name" value="Protein kinase-like (PK-like)"/>
    <property type="match status" value="1"/>
</dbReference>
<evidence type="ECO:0008006" key="3">
    <source>
        <dbReference type="Google" id="ProtNLM"/>
    </source>
</evidence>
<evidence type="ECO:0000313" key="2">
    <source>
        <dbReference type="Proteomes" id="UP000791080"/>
    </source>
</evidence>
<evidence type="ECO:0000313" key="1">
    <source>
        <dbReference type="EMBL" id="MCP2331478.1"/>
    </source>
</evidence>
<proteinExistence type="predicted"/>
<reference evidence="1 2" key="2">
    <citation type="submission" date="2022-06" db="EMBL/GenBank/DDBJ databases">
        <title>Genomic Encyclopedia of Type Strains, Phase I: the one thousand microbial genomes (KMG-I) project.</title>
        <authorList>
            <person name="Kyrpides N."/>
        </authorList>
    </citation>
    <scope>NUCLEOTIDE SEQUENCE [LARGE SCALE GENOMIC DNA]</scope>
    <source>
        <strain evidence="1 2">DSM 43889</strain>
    </source>
</reference>
<keyword evidence="2" id="KW-1185">Reference proteome</keyword>
<gene>
    <name evidence="1" type="ORF">G443_001748</name>
</gene>
<dbReference type="InterPro" id="IPR011009">
    <property type="entry name" value="Kinase-like_dom_sf"/>
</dbReference>
<comment type="caution">
    <text evidence="1">The sequence shown here is derived from an EMBL/GenBank/DDBJ whole genome shotgun (WGS) entry which is preliminary data.</text>
</comment>
<sequence length="406" mass="43922">MSLEIAVGRPTAVDGTTEETTGMTPTVAAAESALSRRFGAPVRLGDPEDLGGSGRAVVIRVRVVENPFSLPRSLVIKHYQGPAPEAAADPFAHEAASCQLLTALPSETWVGPELVGQDASERLVILEDLGRAPTLTDRLEGSDTRAAETALLAWARGLGRLHASTAGREADFDTLVRRLGGLEPARPAAVEDSERMLAELPTLLAETVGVDTPDAVLAELGEEVRLFARGRYRAFSPSEICPDNSVVTSSGVRFLDFEGGCMRDIALDAVNLSVPFASCWCGSAIPARMSQAMLAAWRSEVSAVWPELDDDAVLMPWLLRAQLLWAWLTTWKLLGIANERSADVPAANDHGDPILRYLTLLTQWERLAGDERLSPTMREHAEQVAEGIRAHFGLKTQQLPTYPAFR</sequence>
<protein>
    <recommendedName>
        <fullName evidence="3">Aminoglycoside phosphotransferase domain-containing protein</fullName>
    </recommendedName>
</protein>
<reference evidence="1 2" key="1">
    <citation type="submission" date="2013-07" db="EMBL/GenBank/DDBJ databases">
        <authorList>
            <consortium name="DOE Joint Genome Institute"/>
            <person name="Reeve W."/>
            <person name="Huntemann M."/>
            <person name="Han J."/>
            <person name="Chen A."/>
            <person name="Kyrpides N."/>
            <person name="Mavromatis K."/>
            <person name="Markowitz V."/>
            <person name="Palaniappan K."/>
            <person name="Ivanova N."/>
            <person name="Schaumberg A."/>
            <person name="Pati A."/>
            <person name="Liolios K."/>
            <person name="Nordberg H.P."/>
            <person name="Cantor M.N."/>
            <person name="Hua S.X."/>
            <person name="Woyke T."/>
        </authorList>
    </citation>
    <scope>NUCLEOTIDE SEQUENCE [LARGE SCALE GENOMIC DNA]</scope>
    <source>
        <strain evidence="1 2">DSM 43889</strain>
    </source>
</reference>
<accession>A0ABT1JG64</accession>
<organism evidence="1 2">
    <name type="scientific">Actinoalloteichus caeruleus DSM 43889</name>
    <dbReference type="NCBI Taxonomy" id="1120930"/>
    <lineage>
        <taxon>Bacteria</taxon>
        <taxon>Bacillati</taxon>
        <taxon>Actinomycetota</taxon>
        <taxon>Actinomycetes</taxon>
        <taxon>Pseudonocardiales</taxon>
        <taxon>Pseudonocardiaceae</taxon>
        <taxon>Actinoalloteichus</taxon>
        <taxon>Actinoalloteichus cyanogriseus</taxon>
    </lineage>
</organism>